<dbReference type="PANTHER" id="PTHR20995:SF17">
    <property type="entry name" value="F-BOX_WD REPEAT-CONTAINING PROTEIN 5"/>
    <property type="match status" value="1"/>
</dbReference>
<dbReference type="Gene3D" id="2.130.10.10">
    <property type="entry name" value="YVTN repeat-like/Quinoprotein amine dehydrogenase"/>
    <property type="match status" value="1"/>
</dbReference>
<dbReference type="PANTHER" id="PTHR20995">
    <property type="entry name" value="F-BOX/WD REPEAT-CONTAINING PROTEIN 5"/>
    <property type="match status" value="1"/>
</dbReference>
<organism evidence="2 3">
    <name type="scientific">Prorocentrum cordatum</name>
    <dbReference type="NCBI Taxonomy" id="2364126"/>
    <lineage>
        <taxon>Eukaryota</taxon>
        <taxon>Sar</taxon>
        <taxon>Alveolata</taxon>
        <taxon>Dinophyceae</taxon>
        <taxon>Prorocentrales</taxon>
        <taxon>Prorocentraceae</taxon>
        <taxon>Prorocentrum</taxon>
    </lineage>
</organism>
<dbReference type="InterPro" id="IPR042508">
    <property type="entry name" value="FBXW5"/>
</dbReference>
<evidence type="ECO:0000313" key="2">
    <source>
        <dbReference type="EMBL" id="CAK0890311.1"/>
    </source>
</evidence>
<dbReference type="EMBL" id="CAUYUJ010019335">
    <property type="protein sequence ID" value="CAK0890311.1"/>
    <property type="molecule type" value="Genomic_DNA"/>
</dbReference>
<name>A0ABN9WYF9_9DINO</name>
<dbReference type="PROSITE" id="PS50294">
    <property type="entry name" value="WD_REPEATS_REGION"/>
    <property type="match status" value="1"/>
</dbReference>
<reference evidence="2" key="1">
    <citation type="submission" date="2023-10" db="EMBL/GenBank/DDBJ databases">
        <authorList>
            <person name="Chen Y."/>
            <person name="Shah S."/>
            <person name="Dougan E. K."/>
            <person name="Thang M."/>
            <person name="Chan C."/>
        </authorList>
    </citation>
    <scope>NUCLEOTIDE SEQUENCE [LARGE SCALE GENOMIC DNA]</scope>
</reference>
<dbReference type="Pfam" id="PF00400">
    <property type="entry name" value="WD40"/>
    <property type="match status" value="1"/>
</dbReference>
<dbReference type="SMART" id="SM00320">
    <property type="entry name" value="WD40"/>
    <property type="match status" value="2"/>
</dbReference>
<feature type="repeat" description="WD" evidence="1">
    <location>
        <begin position="81"/>
        <end position="121"/>
    </location>
</feature>
<sequence>MARAIRRPAPPLRTGFELLILDASTLETLSVHDGHHAFTTADAPFIVHADAWADSDLVASGGEDACVHVWHRSHGHRLARLEAHTRAVNAVAWSQALRLMVSASDDHTVVVWSCASARSSS</sequence>
<dbReference type="Proteomes" id="UP001189429">
    <property type="component" value="Unassembled WGS sequence"/>
</dbReference>
<gene>
    <name evidence="2" type="ORF">PCOR1329_LOCUS70587</name>
</gene>
<accession>A0ABN9WYF9</accession>
<dbReference type="InterPro" id="IPR015943">
    <property type="entry name" value="WD40/YVTN_repeat-like_dom_sf"/>
</dbReference>
<keyword evidence="1" id="KW-0853">WD repeat</keyword>
<protein>
    <submittedName>
        <fullName evidence="2">Uncharacterized protein</fullName>
    </submittedName>
</protein>
<dbReference type="SUPFAM" id="SSF50978">
    <property type="entry name" value="WD40 repeat-like"/>
    <property type="match status" value="1"/>
</dbReference>
<evidence type="ECO:0000256" key="1">
    <source>
        <dbReference type="PROSITE-ProRule" id="PRU00221"/>
    </source>
</evidence>
<comment type="caution">
    <text evidence="2">The sequence shown here is derived from an EMBL/GenBank/DDBJ whole genome shotgun (WGS) entry which is preliminary data.</text>
</comment>
<proteinExistence type="predicted"/>
<dbReference type="InterPro" id="IPR001680">
    <property type="entry name" value="WD40_rpt"/>
</dbReference>
<dbReference type="PROSITE" id="PS50082">
    <property type="entry name" value="WD_REPEATS_2"/>
    <property type="match status" value="1"/>
</dbReference>
<keyword evidence="3" id="KW-1185">Reference proteome</keyword>
<dbReference type="InterPro" id="IPR036322">
    <property type="entry name" value="WD40_repeat_dom_sf"/>
</dbReference>
<evidence type="ECO:0000313" key="3">
    <source>
        <dbReference type="Proteomes" id="UP001189429"/>
    </source>
</evidence>